<dbReference type="AlphaFoldDB" id="A0A9P8IE21"/>
<gene>
    <name evidence="2" type="ORF">GP486_006690</name>
</gene>
<reference evidence="2" key="1">
    <citation type="submission" date="2021-03" db="EMBL/GenBank/DDBJ databases">
        <title>Comparative genomics and phylogenomic investigation of the class Geoglossomycetes provide insights into ecological specialization and systematics.</title>
        <authorList>
            <person name="Melie T."/>
            <person name="Pirro S."/>
            <person name="Miller A.N."/>
            <person name="Quandt A."/>
        </authorList>
    </citation>
    <scope>NUCLEOTIDE SEQUENCE</scope>
    <source>
        <strain evidence="2">CAQ_001_2017</strain>
    </source>
</reference>
<accession>A0A9P8IE21</accession>
<comment type="caution">
    <text evidence="2">The sequence shown here is derived from an EMBL/GenBank/DDBJ whole genome shotgun (WGS) entry which is preliminary data.</text>
</comment>
<evidence type="ECO:0000313" key="2">
    <source>
        <dbReference type="EMBL" id="KAH0553124.1"/>
    </source>
</evidence>
<dbReference type="Pfam" id="PF23867">
    <property type="entry name" value="Mmc1_N"/>
    <property type="match status" value="1"/>
</dbReference>
<dbReference type="InterPro" id="IPR056196">
    <property type="entry name" value="Mmc1_C"/>
</dbReference>
<sequence length="668" mass="73170">MLRTTTAINTANAAAIASTLVASNTHGPASRLLLLRVLFLVATIYHSSPPVWAPPADFFPSIASGGHACVIIRGYSLQSTTIRASLTEAPRGLGCSEKNGGKLCQPQQAAAGVARRGGWTAGPSEGCRLVKVLLADPLFEEGSWERQLEGLELKDRPGLLIRYGDVSSLQNSLLPTLSVPSPFLKTRNLEILISNLPLDASPHKNRSASGNISLEELVLVPSLDTPSSASGRFSVITYPVHKALIFGKGVQGAVAYGRYTAGQALKDLPPEDLIKVVVDLPVPTNTPEDEDILNTTSISTVNVQLANSAIVKIRQSLENAVVYEQQWFLSRMPPVLKWLASGSVTDEAEKLKPAVRSLVISLLNETEARINREESDRRNAIANSTGLEQIRQALRFALASWAERAHTELRDELEIAFSSKRWRRLAWWKLFWRVDDVGMIAEEVLSRRWLVEAEKEIIWVAGRVEESELVKAQFGGHAVGDSSAPQIELNPESGLPRTFLDAPKPPSLSDLRVPYPSGDDQAPLPPLRPWPLDIPMARSRLLTATIPPLQSCAQTALVQMLSTSALTSTLSVLLYLSSFSLYESGVVAALGLMWSLRRLQKKWETTKRAWQEDVKEEGRKAARGTEKAVWEVLEHLGRPPKVPEGQDERNKAREILLAAREALGKLSG</sequence>
<evidence type="ECO:0000313" key="3">
    <source>
        <dbReference type="Proteomes" id="UP000750711"/>
    </source>
</evidence>
<name>A0A9P8IE21_9PEZI</name>
<feature type="domain" description="Mmc1 C-terminal" evidence="1">
    <location>
        <begin position="397"/>
        <end position="619"/>
    </location>
</feature>
<organism evidence="2 3">
    <name type="scientific">Trichoglossum hirsutum</name>
    <dbReference type="NCBI Taxonomy" id="265104"/>
    <lineage>
        <taxon>Eukaryota</taxon>
        <taxon>Fungi</taxon>
        <taxon>Dikarya</taxon>
        <taxon>Ascomycota</taxon>
        <taxon>Pezizomycotina</taxon>
        <taxon>Geoglossomycetes</taxon>
        <taxon>Geoglossales</taxon>
        <taxon>Geoglossaceae</taxon>
        <taxon>Trichoglossum</taxon>
    </lineage>
</organism>
<proteinExistence type="predicted"/>
<dbReference type="Proteomes" id="UP000750711">
    <property type="component" value="Unassembled WGS sequence"/>
</dbReference>
<protein>
    <recommendedName>
        <fullName evidence="1">Mmc1 C-terminal domain-containing protein</fullName>
    </recommendedName>
</protein>
<dbReference type="Pfam" id="PF23868">
    <property type="entry name" value="Mmc1_C"/>
    <property type="match status" value="1"/>
</dbReference>
<keyword evidence="3" id="KW-1185">Reference proteome</keyword>
<dbReference type="PANTHER" id="PTHR38644">
    <property type="entry name" value="EXPRESSED PROTEIN"/>
    <property type="match status" value="1"/>
</dbReference>
<dbReference type="PANTHER" id="PTHR38644:SF1">
    <property type="entry name" value="EXPRESSED PROTEIN"/>
    <property type="match status" value="1"/>
</dbReference>
<dbReference type="EMBL" id="JAGHQM010001591">
    <property type="protein sequence ID" value="KAH0553124.1"/>
    <property type="molecule type" value="Genomic_DNA"/>
</dbReference>
<evidence type="ECO:0000259" key="1">
    <source>
        <dbReference type="Pfam" id="PF23868"/>
    </source>
</evidence>